<reference evidence="1 2" key="1">
    <citation type="submission" date="2024-07" db="EMBL/GenBank/DDBJ databases">
        <authorList>
            <person name="Akdeniz Z."/>
        </authorList>
    </citation>
    <scope>NUCLEOTIDE SEQUENCE [LARGE SCALE GENOMIC DNA]</scope>
</reference>
<gene>
    <name evidence="1" type="ORF">HINF_LOCUS5058</name>
</gene>
<evidence type="ECO:0000313" key="2">
    <source>
        <dbReference type="Proteomes" id="UP001642409"/>
    </source>
</evidence>
<comment type="caution">
    <text evidence="1">The sequence shown here is derived from an EMBL/GenBank/DDBJ whole genome shotgun (WGS) entry which is preliminary data.</text>
</comment>
<accession>A0ABP1GV31</accession>
<proteinExistence type="predicted"/>
<dbReference type="EMBL" id="CAXDID020000009">
    <property type="protein sequence ID" value="CAL5978911.1"/>
    <property type="molecule type" value="Genomic_DNA"/>
</dbReference>
<keyword evidence="2" id="KW-1185">Reference proteome</keyword>
<organism evidence="1 2">
    <name type="scientific">Hexamita inflata</name>
    <dbReference type="NCBI Taxonomy" id="28002"/>
    <lineage>
        <taxon>Eukaryota</taxon>
        <taxon>Metamonada</taxon>
        <taxon>Diplomonadida</taxon>
        <taxon>Hexamitidae</taxon>
        <taxon>Hexamitinae</taxon>
        <taxon>Hexamita</taxon>
    </lineage>
</organism>
<protein>
    <submittedName>
        <fullName evidence="1">Uncharacterized protein</fullName>
    </submittedName>
</protein>
<name>A0ABP1GV31_9EUKA</name>
<sequence length="196" mass="23691">MEWINKHQILRQNHNQIKLIHVFNVQMFALRTNNSQLIWLYVVSSAEHYIIQGQIVQHPVLPYTKGQVEAIIIYVSYVLRSIDENMTYNYLSLSSYRIELYFAHLRQVCNNNNTPENIERCVQDDYLRRALELQYQINNNTTNQRTQVYLELMIIQFLYRRSINQSQGSGIYIYYPTFDNSYYNYSVRYSFIIQYH</sequence>
<dbReference type="Proteomes" id="UP001642409">
    <property type="component" value="Unassembled WGS sequence"/>
</dbReference>
<evidence type="ECO:0000313" key="1">
    <source>
        <dbReference type="EMBL" id="CAL5978911.1"/>
    </source>
</evidence>